<dbReference type="InterPro" id="IPR051222">
    <property type="entry name" value="PPR/CCM1_RNA-binding"/>
</dbReference>
<dbReference type="Gene3D" id="1.25.40.10">
    <property type="entry name" value="Tetratricopeptide repeat domain"/>
    <property type="match status" value="4"/>
</dbReference>
<organism evidence="3 4">
    <name type="scientific">Artemisia annua</name>
    <name type="common">Sweet wormwood</name>
    <dbReference type="NCBI Taxonomy" id="35608"/>
    <lineage>
        <taxon>Eukaryota</taxon>
        <taxon>Viridiplantae</taxon>
        <taxon>Streptophyta</taxon>
        <taxon>Embryophyta</taxon>
        <taxon>Tracheophyta</taxon>
        <taxon>Spermatophyta</taxon>
        <taxon>Magnoliopsida</taxon>
        <taxon>eudicotyledons</taxon>
        <taxon>Gunneridae</taxon>
        <taxon>Pentapetalae</taxon>
        <taxon>asterids</taxon>
        <taxon>campanulids</taxon>
        <taxon>Asterales</taxon>
        <taxon>Asteraceae</taxon>
        <taxon>Asteroideae</taxon>
        <taxon>Anthemideae</taxon>
        <taxon>Artemisiinae</taxon>
        <taxon>Artemisia</taxon>
    </lineage>
</organism>
<feature type="repeat" description="PPR" evidence="2">
    <location>
        <begin position="438"/>
        <end position="472"/>
    </location>
</feature>
<name>A0A2U1KCH4_ARTAN</name>
<dbReference type="Pfam" id="PF01535">
    <property type="entry name" value="PPR"/>
    <property type="match status" value="4"/>
</dbReference>
<evidence type="ECO:0000256" key="1">
    <source>
        <dbReference type="ARBA" id="ARBA00022737"/>
    </source>
</evidence>
<protein>
    <submittedName>
        <fullName evidence="3">Tetratricopeptide repeat (TPR)-like superfamily protein</fullName>
    </submittedName>
</protein>
<dbReference type="PANTHER" id="PTHR47942">
    <property type="entry name" value="TETRATRICOPEPTIDE REPEAT (TPR)-LIKE SUPERFAMILY PROTEIN-RELATED"/>
    <property type="match status" value="1"/>
</dbReference>
<feature type="repeat" description="PPR" evidence="2">
    <location>
        <begin position="403"/>
        <end position="437"/>
    </location>
</feature>
<keyword evidence="4" id="KW-1185">Reference proteome</keyword>
<feature type="repeat" description="PPR" evidence="2">
    <location>
        <begin position="368"/>
        <end position="402"/>
    </location>
</feature>
<dbReference type="Pfam" id="PF13041">
    <property type="entry name" value="PPR_2"/>
    <property type="match status" value="2"/>
</dbReference>
<gene>
    <name evidence="3" type="ORF">CTI12_AA620230</name>
</gene>
<accession>A0A2U1KCH4</accession>
<sequence>MGFDIGSHRRSPDVSLIPLLRCTKQSWSYTCYYSSLLLWNTSHGAAFVATLMRNTTQRLAAKAINRLCTLFQSPQFTLSVKAYTMLKAVVQAESQVFLDQLDLNVTGPIVAMVCKKWDINDAIGRYLSTDFLISDSKVLFLKVNERGKSHPGSQALISSTITTVSSNLYTQTHHPMPHLPKAHTNFTHTRHFHNKKPSTPIPFITDLKNLHTPDETITLFNDYITTNTFQHDYPSYSSLIYKLARNHHFTAVDHLLHHLKHYNVKPKEPLFIGLIQHYGKHGFVEKALELYRKIPEFECHRSLQSFNTLLNVLVENERFGDAVGVFEGRKKRNVVSYNVMVKMWLRKGDWESARKVFDEMVVCGVGPSVVSFNSLIGFWSKRGGFSEAKEVFDEMVGRGVKANAVTYGLLMEALCVDGRFNEAKKLMFDMEYRGCKPRLVNYGVLVNDLARRGEFDEAKGLFLEMKKRRIRPDVVMYNILVNYLCKDGRVGEAYKILVEMQVNGFDPNAATYRMIVDGFCRNGEFDEGLKVLNVMLTSRHCARLETFCCLVIGLVNNGKIDDAWYVMKEMLRRRMSPDLGCWETLVAKSCGGNRSGHSLLTELVTPSG</sequence>
<dbReference type="EMBL" id="PKPP01022994">
    <property type="protein sequence ID" value="PWA34323.1"/>
    <property type="molecule type" value="Genomic_DNA"/>
</dbReference>
<dbReference type="PROSITE" id="PS51375">
    <property type="entry name" value="PPR"/>
    <property type="match status" value="7"/>
</dbReference>
<feature type="repeat" description="PPR" evidence="2">
    <location>
        <begin position="333"/>
        <end position="367"/>
    </location>
</feature>
<dbReference type="InterPro" id="IPR002885">
    <property type="entry name" value="PPR_rpt"/>
</dbReference>
<reference evidence="3 4" key="1">
    <citation type="journal article" date="2018" name="Mol. Plant">
        <title>The genome of Artemisia annua provides insight into the evolution of Asteraceae family and artemisinin biosynthesis.</title>
        <authorList>
            <person name="Shen Q."/>
            <person name="Zhang L."/>
            <person name="Liao Z."/>
            <person name="Wang S."/>
            <person name="Yan T."/>
            <person name="Shi P."/>
            <person name="Liu M."/>
            <person name="Fu X."/>
            <person name="Pan Q."/>
            <person name="Wang Y."/>
            <person name="Lv Z."/>
            <person name="Lu X."/>
            <person name="Zhang F."/>
            <person name="Jiang W."/>
            <person name="Ma Y."/>
            <person name="Chen M."/>
            <person name="Hao X."/>
            <person name="Li L."/>
            <person name="Tang Y."/>
            <person name="Lv G."/>
            <person name="Zhou Y."/>
            <person name="Sun X."/>
            <person name="Brodelius P.E."/>
            <person name="Rose J.K.C."/>
            <person name="Tang K."/>
        </authorList>
    </citation>
    <scope>NUCLEOTIDE SEQUENCE [LARGE SCALE GENOMIC DNA]</scope>
    <source>
        <strain evidence="4">cv. Huhao1</strain>
        <tissue evidence="3">Leaf</tissue>
    </source>
</reference>
<comment type="caution">
    <text evidence="3">The sequence shown here is derived from an EMBL/GenBank/DDBJ whole genome shotgun (WGS) entry which is preliminary data.</text>
</comment>
<feature type="repeat" description="PPR" evidence="2">
    <location>
        <begin position="543"/>
        <end position="577"/>
    </location>
</feature>
<dbReference type="AlphaFoldDB" id="A0A2U1KCH4"/>
<proteinExistence type="predicted"/>
<keyword evidence="1" id="KW-0677">Repeat</keyword>
<dbReference type="Proteomes" id="UP000245207">
    <property type="component" value="Unassembled WGS sequence"/>
</dbReference>
<feature type="repeat" description="PPR" evidence="2">
    <location>
        <begin position="473"/>
        <end position="507"/>
    </location>
</feature>
<feature type="repeat" description="PPR" evidence="2">
    <location>
        <begin position="508"/>
        <end position="542"/>
    </location>
</feature>
<evidence type="ECO:0000313" key="4">
    <source>
        <dbReference type="Proteomes" id="UP000245207"/>
    </source>
</evidence>
<evidence type="ECO:0000256" key="2">
    <source>
        <dbReference type="PROSITE-ProRule" id="PRU00708"/>
    </source>
</evidence>
<dbReference type="InterPro" id="IPR011990">
    <property type="entry name" value="TPR-like_helical_dom_sf"/>
</dbReference>
<dbReference type="PANTHER" id="PTHR47942:SF41">
    <property type="entry name" value="OS05G0548600 PROTEIN"/>
    <property type="match status" value="1"/>
</dbReference>
<evidence type="ECO:0000313" key="3">
    <source>
        <dbReference type="EMBL" id="PWA34323.1"/>
    </source>
</evidence>
<dbReference type="NCBIfam" id="TIGR00756">
    <property type="entry name" value="PPR"/>
    <property type="match status" value="7"/>
</dbReference>
<dbReference type="OrthoDB" id="185373at2759"/>